<dbReference type="InterPro" id="IPR001633">
    <property type="entry name" value="EAL_dom"/>
</dbReference>
<evidence type="ECO:0000313" key="2">
    <source>
        <dbReference type="EMBL" id="WGZ92245.1"/>
    </source>
</evidence>
<name>A0AA95HA56_9GAMM</name>
<dbReference type="Proteomes" id="UP001300672">
    <property type="component" value="Chromosome"/>
</dbReference>
<reference evidence="2" key="1">
    <citation type="journal article" date="2023" name="Int. J. Mol. Sci.">
        <title>Metagenomics Revealed a New Genus 'Candidatus Thiocaldithrix dubininis' gen. nov., sp. nov. and a New Species 'Candidatus Thiothrix putei' sp. nov. in the Family Thiotrichaceae, Some Members of Which Have Traits of Both Na+- and H+-Motive Energetics.</title>
        <authorList>
            <person name="Ravin N.V."/>
            <person name="Muntyan M.S."/>
            <person name="Smolyakov D.D."/>
            <person name="Rudenko T.S."/>
            <person name="Beletsky A.V."/>
            <person name="Mardanov A.V."/>
            <person name="Grabovich M.Y."/>
        </authorList>
    </citation>
    <scope>NUCLEOTIDE SEQUENCE</scope>
    <source>
        <strain evidence="2">GKL-01</strain>
    </source>
</reference>
<sequence length="535" mass="60889">MNKQKIHCVIVDRNAEMTAFLDAAVRSIKRPLQLHSAVTLPQMVGLLKDLKPHILFCPYIRNEHSNRKFIEVLQKYSLDTVLVWLHDDQWQGLTHWLLGVEFCILPTNDIDYFRNYVDFLIRYASIKSDFRQCKKLLHISEVRCHWLVDYSWEPIAYIAKGMHLYANYAYLSLLGFNSVKHAQTIALEKIIDEEEQAAFSTLSNLAMTVNEPSNRLLTTLVTLDGQALRADVRFIPAVLKGRRCIQLHVRPVEQVKTNLSPVLLSGKTPWDQLPNQTTTKLESLVNLPKNTSATSTLDVSPEVHLPIAGIKAHFNLLTKLKPNLPDLYLAEPIFQSGGGLKADYLTLTNKLSTSLGRFRLDYWNIAQALARLKQARHKGENIVCFVSLGEAVFTNETLLIQLINFLIKQKDYTPYLVLGLATPFCIRYMQFITRLLKLLKQTQVQIALDQLVLDNNATKLISAVKPSYIRLETDTLAKIRKQAKSAQQFQIWLKQLDNNTQLIVSEVNDTKALRFLKHAGIAYLSGSVTELQAVS</sequence>
<feature type="domain" description="EAL" evidence="1">
    <location>
        <begin position="359"/>
        <end position="527"/>
    </location>
</feature>
<dbReference type="EMBL" id="CP124755">
    <property type="protein sequence ID" value="WGZ92245.1"/>
    <property type="molecule type" value="Genomic_DNA"/>
</dbReference>
<accession>A0AA95HA56</accession>
<reference evidence="2" key="2">
    <citation type="submission" date="2023-04" db="EMBL/GenBank/DDBJ databases">
        <authorList>
            <person name="Beletskiy A.V."/>
            <person name="Mardanov A.V."/>
            <person name="Ravin N.V."/>
        </authorList>
    </citation>
    <scope>NUCLEOTIDE SEQUENCE</scope>
    <source>
        <strain evidence="2">GKL-01</strain>
    </source>
</reference>
<dbReference type="KEGG" id="tdu:QJT80_07100"/>
<gene>
    <name evidence="2" type="ORF">QJT80_07100</name>
</gene>
<dbReference type="Pfam" id="PF00563">
    <property type="entry name" value="EAL"/>
    <property type="match status" value="1"/>
</dbReference>
<protein>
    <submittedName>
        <fullName evidence="2">EAL domain-containing protein</fullName>
    </submittedName>
</protein>
<organism evidence="2">
    <name type="scientific">Candidatus Thiocaldithrix dubininis</name>
    <dbReference type="NCBI Taxonomy" id="3080823"/>
    <lineage>
        <taxon>Bacteria</taxon>
        <taxon>Pseudomonadati</taxon>
        <taxon>Pseudomonadota</taxon>
        <taxon>Gammaproteobacteria</taxon>
        <taxon>Thiotrichales</taxon>
        <taxon>Thiotrichaceae</taxon>
        <taxon>Candidatus Thiocaldithrix</taxon>
    </lineage>
</organism>
<dbReference type="SUPFAM" id="SSF141868">
    <property type="entry name" value="EAL domain-like"/>
    <property type="match status" value="1"/>
</dbReference>
<evidence type="ECO:0000259" key="1">
    <source>
        <dbReference type="Pfam" id="PF00563"/>
    </source>
</evidence>
<dbReference type="InterPro" id="IPR035919">
    <property type="entry name" value="EAL_sf"/>
</dbReference>
<dbReference type="AlphaFoldDB" id="A0AA95HA56"/>
<proteinExistence type="predicted"/>
<dbReference type="Gene3D" id="3.20.20.450">
    <property type="entry name" value="EAL domain"/>
    <property type="match status" value="1"/>
</dbReference>